<protein>
    <recommendedName>
        <fullName evidence="1">F-box domain-containing protein</fullName>
    </recommendedName>
</protein>
<feature type="domain" description="F-box" evidence="1">
    <location>
        <begin position="6"/>
        <end position="56"/>
    </location>
</feature>
<dbReference type="Pfam" id="PF00646">
    <property type="entry name" value="F-box"/>
    <property type="match status" value="1"/>
</dbReference>
<evidence type="ECO:0000313" key="3">
    <source>
        <dbReference type="Proteomes" id="UP000315295"/>
    </source>
</evidence>
<dbReference type="Proteomes" id="UP000315295">
    <property type="component" value="Unassembled WGS sequence"/>
</dbReference>
<keyword evidence="3" id="KW-1185">Reference proteome</keyword>
<evidence type="ECO:0000313" key="2">
    <source>
        <dbReference type="EMBL" id="TQD91057.1"/>
    </source>
</evidence>
<dbReference type="InterPro" id="IPR036047">
    <property type="entry name" value="F-box-like_dom_sf"/>
</dbReference>
<sequence length="71" mass="8294">MKPQLGENPNHLPSELIHEILSWLPVKSLRGFECVSKPWRSLIANPKFITMHFNKAIKDKDTLPKTKRHSY</sequence>
<evidence type="ECO:0000259" key="1">
    <source>
        <dbReference type="PROSITE" id="PS50181"/>
    </source>
</evidence>
<dbReference type="SUPFAM" id="SSF81383">
    <property type="entry name" value="F-box domain"/>
    <property type="match status" value="1"/>
</dbReference>
<dbReference type="PROSITE" id="PS50181">
    <property type="entry name" value="FBOX"/>
    <property type="match status" value="1"/>
</dbReference>
<gene>
    <name evidence="2" type="ORF">C1H46_023341</name>
</gene>
<dbReference type="SMART" id="SM00256">
    <property type="entry name" value="FBOX"/>
    <property type="match status" value="1"/>
</dbReference>
<dbReference type="Gene3D" id="1.20.1280.50">
    <property type="match status" value="1"/>
</dbReference>
<dbReference type="PANTHER" id="PTHR31111:SF136">
    <property type="entry name" value="F-BOX ASSOCIATED DOMAIN-CONTAINING PROTEIN"/>
    <property type="match status" value="1"/>
</dbReference>
<dbReference type="EMBL" id="VIEB01000433">
    <property type="protein sequence ID" value="TQD91057.1"/>
    <property type="molecule type" value="Genomic_DNA"/>
</dbReference>
<dbReference type="CDD" id="cd22157">
    <property type="entry name" value="F-box_AtFBW1-like"/>
    <property type="match status" value="1"/>
</dbReference>
<comment type="caution">
    <text evidence="2">The sequence shown here is derived from an EMBL/GenBank/DDBJ whole genome shotgun (WGS) entry which is preliminary data.</text>
</comment>
<dbReference type="InterPro" id="IPR001810">
    <property type="entry name" value="F-box_dom"/>
</dbReference>
<dbReference type="PANTHER" id="PTHR31111">
    <property type="entry name" value="BNAA05G37150D PROTEIN-RELATED"/>
    <property type="match status" value="1"/>
</dbReference>
<dbReference type="AlphaFoldDB" id="A0A540LX40"/>
<proteinExistence type="predicted"/>
<organism evidence="2 3">
    <name type="scientific">Malus baccata</name>
    <name type="common">Siberian crab apple</name>
    <name type="synonym">Pyrus baccata</name>
    <dbReference type="NCBI Taxonomy" id="106549"/>
    <lineage>
        <taxon>Eukaryota</taxon>
        <taxon>Viridiplantae</taxon>
        <taxon>Streptophyta</taxon>
        <taxon>Embryophyta</taxon>
        <taxon>Tracheophyta</taxon>
        <taxon>Spermatophyta</taxon>
        <taxon>Magnoliopsida</taxon>
        <taxon>eudicotyledons</taxon>
        <taxon>Gunneridae</taxon>
        <taxon>Pentapetalae</taxon>
        <taxon>rosids</taxon>
        <taxon>fabids</taxon>
        <taxon>Rosales</taxon>
        <taxon>Rosaceae</taxon>
        <taxon>Amygdaloideae</taxon>
        <taxon>Maleae</taxon>
        <taxon>Malus</taxon>
    </lineage>
</organism>
<reference evidence="2 3" key="1">
    <citation type="journal article" date="2019" name="G3 (Bethesda)">
        <title>Sequencing of a Wild Apple (Malus baccata) Genome Unravels the Differences Between Cultivated and Wild Apple Species Regarding Disease Resistance and Cold Tolerance.</title>
        <authorList>
            <person name="Chen X."/>
        </authorList>
    </citation>
    <scope>NUCLEOTIDE SEQUENCE [LARGE SCALE GENOMIC DNA]</scope>
    <source>
        <strain evidence="3">cv. Shandingzi</strain>
        <tissue evidence="2">Leaves</tissue>
    </source>
</reference>
<accession>A0A540LX40</accession>
<name>A0A540LX40_MALBA</name>